<name>A0AAW1CIF4_9HEMI</name>
<reference evidence="1 2" key="1">
    <citation type="submission" date="2022-12" db="EMBL/GenBank/DDBJ databases">
        <title>Chromosome-level genome assembly of true bugs.</title>
        <authorList>
            <person name="Ma L."/>
            <person name="Li H."/>
        </authorList>
    </citation>
    <scope>NUCLEOTIDE SEQUENCE [LARGE SCALE GENOMIC DNA]</scope>
    <source>
        <strain evidence="1">Lab_2022b</strain>
    </source>
</reference>
<keyword evidence="2" id="KW-1185">Reference proteome</keyword>
<gene>
    <name evidence="1" type="ORF">O3M35_002963</name>
</gene>
<dbReference type="AlphaFoldDB" id="A0AAW1CIF4"/>
<dbReference type="Proteomes" id="UP001461498">
    <property type="component" value="Unassembled WGS sequence"/>
</dbReference>
<dbReference type="EMBL" id="JAPXFL010000012">
    <property type="protein sequence ID" value="KAK9498296.1"/>
    <property type="molecule type" value="Genomic_DNA"/>
</dbReference>
<evidence type="ECO:0000313" key="2">
    <source>
        <dbReference type="Proteomes" id="UP001461498"/>
    </source>
</evidence>
<comment type="caution">
    <text evidence="1">The sequence shown here is derived from an EMBL/GenBank/DDBJ whole genome shotgun (WGS) entry which is preliminary data.</text>
</comment>
<protein>
    <submittedName>
        <fullName evidence="1">Uncharacterized protein</fullName>
    </submittedName>
</protein>
<sequence length="61" mass="7373">MQQQNLCQKKKPPTFLGSLKLRFDNFTRNYPRHFFRSLIMFMISIRLCRELKGVILLRPVC</sequence>
<organism evidence="1 2">
    <name type="scientific">Rhynocoris fuscipes</name>
    <dbReference type="NCBI Taxonomy" id="488301"/>
    <lineage>
        <taxon>Eukaryota</taxon>
        <taxon>Metazoa</taxon>
        <taxon>Ecdysozoa</taxon>
        <taxon>Arthropoda</taxon>
        <taxon>Hexapoda</taxon>
        <taxon>Insecta</taxon>
        <taxon>Pterygota</taxon>
        <taxon>Neoptera</taxon>
        <taxon>Paraneoptera</taxon>
        <taxon>Hemiptera</taxon>
        <taxon>Heteroptera</taxon>
        <taxon>Panheteroptera</taxon>
        <taxon>Cimicomorpha</taxon>
        <taxon>Reduviidae</taxon>
        <taxon>Harpactorinae</taxon>
        <taxon>Harpactorini</taxon>
        <taxon>Rhynocoris</taxon>
    </lineage>
</organism>
<evidence type="ECO:0000313" key="1">
    <source>
        <dbReference type="EMBL" id="KAK9498296.1"/>
    </source>
</evidence>
<proteinExistence type="predicted"/>
<accession>A0AAW1CIF4</accession>